<evidence type="ECO:0000313" key="3">
    <source>
        <dbReference type="EMBL" id="QOS40632.1"/>
    </source>
</evidence>
<dbReference type="EMBL" id="CP031517">
    <property type="protein sequence ID" value="QOS40632.1"/>
    <property type="molecule type" value="Genomic_DNA"/>
</dbReference>
<reference evidence="3 5" key="1">
    <citation type="submission" date="2018-08" db="EMBL/GenBank/DDBJ databases">
        <title>The first complete genome of Treponema rectale (CHPAT), a commensal spirochete of the bovine rectum.</title>
        <authorList>
            <person name="Staton G.J."/>
            <person name="Clegg S.R."/>
            <person name="Carter S.D."/>
            <person name="Radford A.D."/>
            <person name="Darby A."/>
            <person name="Hall N."/>
            <person name="Birtles R.J."/>
            <person name="Evans N.J."/>
        </authorList>
    </citation>
    <scope>NUCLEOTIDE SEQUENCE [LARGE SCALE GENOMIC DNA]</scope>
    <source>
        <strain evidence="3 5">CHPA</strain>
    </source>
</reference>
<dbReference type="Proteomes" id="UP000578697">
    <property type="component" value="Unassembled WGS sequence"/>
</dbReference>
<dbReference type="RefSeq" id="WP_184653752.1">
    <property type="nucleotide sequence ID" value="NZ_JACHFR010000005.1"/>
</dbReference>
<dbReference type="KEGG" id="trc:DYE49_09235"/>
<evidence type="ECO:0000256" key="1">
    <source>
        <dbReference type="SAM" id="SignalP"/>
    </source>
</evidence>
<keyword evidence="1" id="KW-0732">Signal</keyword>
<feature type="chain" id="PRO_5036240839" description="Lipoprotein" evidence="1">
    <location>
        <begin position="24"/>
        <end position="243"/>
    </location>
</feature>
<dbReference type="EMBL" id="JACHFR010000005">
    <property type="protein sequence ID" value="MBB5220055.1"/>
    <property type="molecule type" value="Genomic_DNA"/>
</dbReference>
<dbReference type="AlphaFoldDB" id="A0A840SH82"/>
<proteinExistence type="predicted"/>
<protein>
    <recommendedName>
        <fullName evidence="6">Lipoprotein</fullName>
    </recommendedName>
</protein>
<dbReference type="Proteomes" id="UP000593591">
    <property type="component" value="Chromosome"/>
</dbReference>
<organism evidence="2 4">
    <name type="scientific">Treponema rectale</name>
    <dbReference type="NCBI Taxonomy" id="744512"/>
    <lineage>
        <taxon>Bacteria</taxon>
        <taxon>Pseudomonadati</taxon>
        <taxon>Spirochaetota</taxon>
        <taxon>Spirochaetia</taxon>
        <taxon>Spirochaetales</taxon>
        <taxon>Treponemataceae</taxon>
        <taxon>Treponema</taxon>
    </lineage>
</organism>
<reference evidence="2 4" key="2">
    <citation type="submission" date="2020-08" db="EMBL/GenBank/DDBJ databases">
        <title>Genomic Encyclopedia of Type Strains, Phase IV (KMG-IV): sequencing the most valuable type-strain genomes for metagenomic binning, comparative biology and taxonomic classification.</title>
        <authorList>
            <person name="Goeker M."/>
        </authorList>
    </citation>
    <scope>NUCLEOTIDE SEQUENCE [LARGE SCALE GENOMIC DNA]</scope>
    <source>
        <strain evidence="2 4">DSM 103679</strain>
    </source>
</reference>
<evidence type="ECO:0000313" key="5">
    <source>
        <dbReference type="Proteomes" id="UP000593591"/>
    </source>
</evidence>
<gene>
    <name evidence="3" type="ORF">DYE49_09235</name>
    <name evidence="2" type="ORF">HNP77_002445</name>
</gene>
<feature type="signal peptide" evidence="1">
    <location>
        <begin position="1"/>
        <end position="23"/>
    </location>
</feature>
<sequence length="243" mass="26489">MKKTNLFLAAVILSAGSYLSSCASTNEASTPSITTGSSVTRETIDWKGAVVNREPPVWVYDALASDYESLENGELAGKIKDKYYVVVSGSRVKKTDRDLKLLESSVSANYMVQIAQTLNNGVDQRFSGSLSTNEDTQKQLTATATEAKFTGFMKVGDYWLLQRVTDKKTDKTTENYTVVQVYACEKDLWQQQAAAYIQQLGLNTDSADLKKAGQMADEIAASLKPATSAAVYGDTDGVYFTAE</sequence>
<keyword evidence="4" id="KW-1185">Reference proteome</keyword>
<evidence type="ECO:0008006" key="6">
    <source>
        <dbReference type="Google" id="ProtNLM"/>
    </source>
</evidence>
<accession>A0A840SH82</accession>
<evidence type="ECO:0000313" key="4">
    <source>
        <dbReference type="Proteomes" id="UP000578697"/>
    </source>
</evidence>
<evidence type="ECO:0000313" key="2">
    <source>
        <dbReference type="EMBL" id="MBB5220055.1"/>
    </source>
</evidence>
<name>A0A840SH82_9SPIR</name>